<evidence type="ECO:0000256" key="5">
    <source>
        <dbReference type="ARBA" id="ARBA00022617"/>
    </source>
</evidence>
<dbReference type="SUPFAM" id="SSF48264">
    <property type="entry name" value="Cytochrome P450"/>
    <property type="match status" value="1"/>
</dbReference>
<dbReference type="GO" id="GO:0016705">
    <property type="term" value="F:oxidoreductase activity, acting on paired donors, with incorporation or reduction of molecular oxygen"/>
    <property type="evidence" value="ECO:0007669"/>
    <property type="project" value="InterPro"/>
</dbReference>
<keyword evidence="12 15" id="KW-0472">Membrane</keyword>
<comment type="similarity">
    <text evidence="4 14">Belongs to the cytochrome P450 family.</text>
</comment>
<protein>
    <submittedName>
        <fullName evidence="16">Cytochrome P450 3A13</fullName>
    </submittedName>
</protein>
<dbReference type="Gene3D" id="1.10.630.10">
    <property type="entry name" value="Cytochrome P450"/>
    <property type="match status" value="1"/>
</dbReference>
<evidence type="ECO:0000256" key="6">
    <source>
        <dbReference type="ARBA" id="ARBA00022723"/>
    </source>
</evidence>
<dbReference type="PRINTS" id="PR00463">
    <property type="entry name" value="EP450I"/>
</dbReference>
<feature type="binding site" description="axial binding residue" evidence="13">
    <location>
        <position position="489"/>
    </location>
    <ligand>
        <name>heme</name>
        <dbReference type="ChEBI" id="CHEBI:30413"/>
    </ligand>
    <ligandPart>
        <name>Fe</name>
        <dbReference type="ChEBI" id="CHEBI:18248"/>
    </ligandPart>
</feature>
<evidence type="ECO:0000256" key="13">
    <source>
        <dbReference type="PIRSR" id="PIRSR602401-1"/>
    </source>
</evidence>
<evidence type="ECO:0000256" key="4">
    <source>
        <dbReference type="ARBA" id="ARBA00010617"/>
    </source>
</evidence>
<organism evidence="16 17">
    <name type="scientific">Penaeus vannamei</name>
    <name type="common">Whiteleg shrimp</name>
    <name type="synonym">Litopenaeus vannamei</name>
    <dbReference type="NCBI Taxonomy" id="6689"/>
    <lineage>
        <taxon>Eukaryota</taxon>
        <taxon>Metazoa</taxon>
        <taxon>Ecdysozoa</taxon>
        <taxon>Arthropoda</taxon>
        <taxon>Crustacea</taxon>
        <taxon>Multicrustacea</taxon>
        <taxon>Malacostraca</taxon>
        <taxon>Eumalacostraca</taxon>
        <taxon>Eucarida</taxon>
        <taxon>Decapoda</taxon>
        <taxon>Dendrobranchiata</taxon>
        <taxon>Penaeoidea</taxon>
        <taxon>Penaeidae</taxon>
        <taxon>Penaeus</taxon>
    </lineage>
</organism>
<dbReference type="Proteomes" id="UP000283509">
    <property type="component" value="Unassembled WGS sequence"/>
</dbReference>
<evidence type="ECO:0000256" key="12">
    <source>
        <dbReference type="ARBA" id="ARBA00023136"/>
    </source>
</evidence>
<evidence type="ECO:0000256" key="14">
    <source>
        <dbReference type="RuleBase" id="RU000461"/>
    </source>
</evidence>
<dbReference type="InterPro" id="IPR017972">
    <property type="entry name" value="Cyt_P450_CS"/>
</dbReference>
<evidence type="ECO:0000256" key="7">
    <source>
        <dbReference type="ARBA" id="ARBA00022824"/>
    </source>
</evidence>
<keyword evidence="11 14" id="KW-0503">Monooxygenase</keyword>
<dbReference type="Pfam" id="PF00067">
    <property type="entry name" value="p450"/>
    <property type="match status" value="1"/>
</dbReference>
<dbReference type="GO" id="GO:0005789">
    <property type="term" value="C:endoplasmic reticulum membrane"/>
    <property type="evidence" value="ECO:0007669"/>
    <property type="project" value="UniProtKB-SubCell"/>
</dbReference>
<dbReference type="PANTHER" id="PTHR24292">
    <property type="entry name" value="CYTOCHROME P450"/>
    <property type="match status" value="1"/>
</dbReference>
<dbReference type="CDD" id="cd11056">
    <property type="entry name" value="CYP6-like"/>
    <property type="match status" value="1"/>
</dbReference>
<accession>A0A3R7N7M1</accession>
<reference evidence="16 17" key="1">
    <citation type="submission" date="2018-04" db="EMBL/GenBank/DDBJ databases">
        <authorList>
            <person name="Zhang X."/>
            <person name="Yuan J."/>
            <person name="Li F."/>
            <person name="Xiang J."/>
        </authorList>
    </citation>
    <scope>NUCLEOTIDE SEQUENCE [LARGE SCALE GENOMIC DNA]</scope>
    <source>
        <tissue evidence="16">Muscle</tissue>
    </source>
</reference>
<dbReference type="AlphaFoldDB" id="A0A3R7N7M1"/>
<dbReference type="OrthoDB" id="6364703at2759"/>
<keyword evidence="5 13" id="KW-0349">Heme</keyword>
<dbReference type="STRING" id="6689.A0A3R7N7M1"/>
<evidence type="ECO:0000313" key="16">
    <source>
        <dbReference type="EMBL" id="ROT79403.1"/>
    </source>
</evidence>
<dbReference type="InterPro" id="IPR001128">
    <property type="entry name" value="Cyt_P450"/>
</dbReference>
<keyword evidence="10 13" id="KW-0408">Iron</keyword>
<dbReference type="GO" id="GO:0020037">
    <property type="term" value="F:heme binding"/>
    <property type="evidence" value="ECO:0007669"/>
    <property type="project" value="InterPro"/>
</dbReference>
<dbReference type="InterPro" id="IPR050476">
    <property type="entry name" value="Insect_CytP450_Detox"/>
</dbReference>
<dbReference type="PROSITE" id="PS00086">
    <property type="entry name" value="CYTOCHROME_P450"/>
    <property type="match status" value="1"/>
</dbReference>
<dbReference type="GO" id="GO:0005506">
    <property type="term" value="F:iron ion binding"/>
    <property type="evidence" value="ECO:0007669"/>
    <property type="project" value="InterPro"/>
</dbReference>
<keyword evidence="15" id="KW-1133">Transmembrane helix</keyword>
<name>A0A3R7N7M1_PENVA</name>
<keyword evidence="9 14" id="KW-0560">Oxidoreductase</keyword>
<dbReference type="FunFam" id="1.10.630.10:FF:000042">
    <property type="entry name" value="Cytochrome P450"/>
    <property type="match status" value="1"/>
</dbReference>
<dbReference type="InterPro" id="IPR036396">
    <property type="entry name" value="Cyt_P450_sf"/>
</dbReference>
<keyword evidence="8" id="KW-0492">Microsome</keyword>
<dbReference type="InterPro" id="IPR002401">
    <property type="entry name" value="Cyt_P450_E_grp-I"/>
</dbReference>
<dbReference type="EMBL" id="QCYY01001251">
    <property type="protein sequence ID" value="ROT79403.1"/>
    <property type="molecule type" value="Genomic_DNA"/>
</dbReference>
<dbReference type="PRINTS" id="PR00385">
    <property type="entry name" value="P450"/>
</dbReference>
<evidence type="ECO:0000313" key="17">
    <source>
        <dbReference type="Proteomes" id="UP000283509"/>
    </source>
</evidence>
<evidence type="ECO:0000256" key="3">
    <source>
        <dbReference type="ARBA" id="ARBA00004406"/>
    </source>
</evidence>
<reference evidence="16 17" key="2">
    <citation type="submission" date="2019-01" db="EMBL/GenBank/DDBJ databases">
        <title>The decoding of complex shrimp genome reveals the adaptation for benthos swimmer, frequently molting mechanism and breeding impact on genome.</title>
        <authorList>
            <person name="Sun Y."/>
            <person name="Gao Y."/>
            <person name="Yu Y."/>
        </authorList>
    </citation>
    <scope>NUCLEOTIDE SEQUENCE [LARGE SCALE GENOMIC DNA]</scope>
    <source>
        <tissue evidence="16">Muscle</tissue>
    </source>
</reference>
<keyword evidence="15" id="KW-0812">Transmembrane</keyword>
<sequence>MLATLLGRPFLSSASVTVRGLEVSQDGLSGLRVCRMIGVTWLLLGAVLALFWAYSWWKHRYWATKGVPTPPMAPFIGHAHKLLLPVKRYNFEREAYFKYGGSKLCGIYSFHEPLLLVGDPEIMRHIYVKDFDHFMDRRTFNMPNKKDEVMANMLTMKTGEEWKKLRAIMSPTFTSGRMKGMFPLVCEKADQLVSFCLKEARTKPFVDMKYNFGRYTMDTIASCAFGIECNSLVDEKPEFAEKVDSFFRITPGLIWRLVFLSVFPKLAKLLKMRFSIPETDFFTEVARETMRARQSGNKRGDFLDLLLEAEVSSGDAEGISAVQDDNKSFKSKQALDELTIISQSVLFLVAGYDTTASTLAFASILLAKHPEIQQRLRQEMSEMVEEHGDITYQGIMEAKYLDACVMETLRLYPPGLFLERKCIKEYKIPGTDVTIEPGLVVTCPLFQIHRDPKYWPEPEVFRPERFLPENKANITHLTHIPFGIGPRNCIAMRFALMEAKVGLAKMILASDIKLAPGHEEIKIDFGLGLLRPKDGVNLLLTPLKEE</sequence>
<feature type="transmembrane region" description="Helical" evidence="15">
    <location>
        <begin position="36"/>
        <end position="57"/>
    </location>
</feature>
<keyword evidence="6 13" id="KW-0479">Metal-binding</keyword>
<dbReference type="PANTHER" id="PTHR24292:SF54">
    <property type="entry name" value="CYP9F3-RELATED"/>
    <property type="match status" value="1"/>
</dbReference>
<keyword evidence="7" id="KW-0256">Endoplasmic reticulum</keyword>
<comment type="subcellular location">
    <subcellularLocation>
        <location evidence="3">Endoplasmic reticulum membrane</location>
        <topology evidence="3">Peripheral membrane protein</topology>
    </subcellularLocation>
    <subcellularLocation>
        <location evidence="2">Microsome membrane</location>
        <topology evidence="2">Peripheral membrane protein</topology>
    </subcellularLocation>
</comment>
<comment type="caution">
    <text evidence="16">The sequence shown here is derived from an EMBL/GenBank/DDBJ whole genome shotgun (WGS) entry which is preliminary data.</text>
</comment>
<evidence type="ECO:0000256" key="11">
    <source>
        <dbReference type="ARBA" id="ARBA00023033"/>
    </source>
</evidence>
<evidence type="ECO:0000256" key="1">
    <source>
        <dbReference type="ARBA" id="ARBA00001971"/>
    </source>
</evidence>
<evidence type="ECO:0000256" key="15">
    <source>
        <dbReference type="SAM" id="Phobius"/>
    </source>
</evidence>
<evidence type="ECO:0000256" key="9">
    <source>
        <dbReference type="ARBA" id="ARBA00023002"/>
    </source>
</evidence>
<gene>
    <name evidence="16" type="ORF">C7M84_001886</name>
</gene>
<dbReference type="GO" id="GO:0004497">
    <property type="term" value="F:monooxygenase activity"/>
    <property type="evidence" value="ECO:0007669"/>
    <property type="project" value="UniProtKB-KW"/>
</dbReference>
<proteinExistence type="inferred from homology"/>
<keyword evidence="17" id="KW-1185">Reference proteome</keyword>
<comment type="cofactor">
    <cofactor evidence="1 13">
        <name>heme</name>
        <dbReference type="ChEBI" id="CHEBI:30413"/>
    </cofactor>
</comment>
<evidence type="ECO:0000256" key="2">
    <source>
        <dbReference type="ARBA" id="ARBA00004174"/>
    </source>
</evidence>
<evidence type="ECO:0000256" key="8">
    <source>
        <dbReference type="ARBA" id="ARBA00022848"/>
    </source>
</evidence>
<evidence type="ECO:0000256" key="10">
    <source>
        <dbReference type="ARBA" id="ARBA00023004"/>
    </source>
</evidence>